<dbReference type="BRENDA" id="3.2.1.73">
    <property type="organism ID" value="11160"/>
</dbReference>
<organism evidence="11">
    <name type="scientific">Bispora sp. MEY-1</name>
    <dbReference type="NCBI Taxonomy" id="554688"/>
    <lineage>
        <taxon>Eukaryota</taxon>
        <taxon>Fungi</taxon>
        <taxon>Dikarya</taxon>
        <taxon>Ascomycota</taxon>
        <taxon>Pezizomycotina</taxon>
        <taxon>Leotiomycetes</taxon>
        <taxon>Helotiales</taxon>
        <taxon>Helotiaceae</taxon>
        <taxon>Bispora</taxon>
    </lineage>
</organism>
<dbReference type="PANTHER" id="PTHR33753">
    <property type="entry name" value="1,4-BETA-D-GLUCAN CELLOBIOHYDROLASE B"/>
    <property type="match status" value="1"/>
</dbReference>
<proteinExistence type="inferred from homology"/>
<dbReference type="InterPro" id="IPR001722">
    <property type="entry name" value="Glyco_hydro_7"/>
</dbReference>
<evidence type="ECO:0000256" key="7">
    <source>
        <dbReference type="ARBA" id="ARBA00023295"/>
    </source>
</evidence>
<evidence type="ECO:0000256" key="5">
    <source>
        <dbReference type="ARBA" id="ARBA00023180"/>
    </source>
</evidence>
<keyword evidence="4 9" id="KW-0136">Cellulose degradation</keyword>
<evidence type="ECO:0000256" key="8">
    <source>
        <dbReference type="ARBA" id="ARBA00023326"/>
    </source>
</evidence>
<evidence type="ECO:0000256" key="1">
    <source>
        <dbReference type="ARBA" id="ARBA00000966"/>
    </source>
</evidence>
<reference evidence="11" key="1">
    <citation type="journal article" date="2010" name="Appl. Microbiol. Biotechnol.">
        <title>Gene cloning and expression of a new acidic family 7 endo-beta-1,3-1,4-glucanase from the acidophilic fungus Bispora sp. MEY-1.</title>
        <authorList>
            <person name="Luo H."/>
            <person name="Yang J."/>
            <person name="Yang P."/>
            <person name="Li J."/>
            <person name="Huang H."/>
            <person name="Shi P."/>
            <person name="Bai Y."/>
            <person name="Wang Y."/>
            <person name="Fan Y."/>
            <person name="Yao B."/>
        </authorList>
    </citation>
    <scope>NUCLEOTIDE SEQUENCE</scope>
</reference>
<sequence length="426" mass="45170">MAVFTLTVAIITIIRFASSQQIGRIPEVHPRLTTQTCTKHGCTTQQTSLVLDALSHPIDDIHTNESCETSSGGVNTTICPTVEVCAENCALEGVNYASHGVYTNGDSVTLRQYLNIDGTEEEVSPRVYLLDPSGRDYEILKLLNQEISFTVDVSNLPCGMNGALYLTSMDASGGRSQLNPAGATYGTGYCDAQCNAPAWINGVANLKGLGACCSEMDLWEANSEATQLTPHACNVTGFYECSGAACGSNGVCDKDGCGFNPYGLGDHSFYGPSVTDTIDTKKPFTVVTQFLTSDGTSTGTLSQIRRLYLQNGKVIQNAKVDFDNSTLDSITPAYCEATAATFEAEGGFPQMGKALEMGMVLIFSIWNDPSAFMNWLDSGTAGPCNSTQGNPALIEAENPGTSVTFSNIKWGDIGTTYSGSGSGGWN</sequence>
<keyword evidence="6" id="KW-0119">Carbohydrate metabolism</keyword>
<dbReference type="BRENDA" id="3.2.1.4">
    <property type="organism ID" value="12054"/>
</dbReference>
<dbReference type="CAZy" id="GH7">
    <property type="family name" value="Glycoside Hydrolase Family 7"/>
</dbReference>
<protein>
    <recommendedName>
        <fullName evidence="9">Glucanase</fullName>
        <ecNumber evidence="9">3.2.1.-</ecNumber>
    </recommendedName>
</protein>
<dbReference type="GO" id="GO:0008810">
    <property type="term" value="F:cellulase activity"/>
    <property type="evidence" value="ECO:0007669"/>
    <property type="project" value="UniProtKB-EC"/>
</dbReference>
<keyword evidence="3 9" id="KW-0378">Hydrolase</keyword>
<dbReference type="Gene3D" id="2.70.100.10">
    <property type="entry name" value="Glycoside hydrolase, family 7, domain"/>
    <property type="match status" value="1"/>
</dbReference>
<dbReference type="GO" id="GO:0030245">
    <property type="term" value="P:cellulose catabolic process"/>
    <property type="evidence" value="ECO:0007669"/>
    <property type="project" value="UniProtKB-KW"/>
</dbReference>
<name>D2DRB6_9HELO</name>
<feature type="signal peptide" evidence="10">
    <location>
        <begin position="1"/>
        <end position="19"/>
    </location>
</feature>
<dbReference type="CDD" id="cd07999">
    <property type="entry name" value="GH7_CBH_EG"/>
    <property type="match status" value="1"/>
</dbReference>
<gene>
    <name evidence="11" type="primary">bgl7A</name>
</gene>
<evidence type="ECO:0000256" key="3">
    <source>
        <dbReference type="ARBA" id="ARBA00022801"/>
    </source>
</evidence>
<keyword evidence="10" id="KW-0732">Signal</keyword>
<dbReference type="AlphaFoldDB" id="D2DRB6"/>
<dbReference type="InterPro" id="IPR013320">
    <property type="entry name" value="ConA-like_dom_sf"/>
</dbReference>
<evidence type="ECO:0000256" key="4">
    <source>
        <dbReference type="ARBA" id="ARBA00023001"/>
    </source>
</evidence>
<comment type="catalytic activity">
    <reaction evidence="1">
        <text>Endohydrolysis of (1-&gt;4)-beta-D-glucosidic linkages in cellulose, lichenin and cereal beta-D-glucans.</text>
        <dbReference type="EC" id="3.2.1.4"/>
    </reaction>
</comment>
<dbReference type="EC" id="3.2.1.-" evidence="9"/>
<keyword evidence="8 9" id="KW-0624">Polysaccharide degradation</keyword>
<evidence type="ECO:0000313" key="11">
    <source>
        <dbReference type="EMBL" id="ACT53749.1"/>
    </source>
</evidence>
<accession>D2DRB6</accession>
<dbReference type="InterPro" id="IPR037019">
    <property type="entry name" value="Glyco_hydro_7_sf"/>
</dbReference>
<evidence type="ECO:0000256" key="6">
    <source>
        <dbReference type="ARBA" id="ARBA00023277"/>
    </source>
</evidence>
<keyword evidence="7 9" id="KW-0326">Glycosidase</keyword>
<dbReference type="PRINTS" id="PR00734">
    <property type="entry name" value="GLHYDRLASE7"/>
</dbReference>
<dbReference type="EMBL" id="FJ695140">
    <property type="protein sequence ID" value="ACT53749.1"/>
    <property type="molecule type" value="Genomic_DNA"/>
</dbReference>
<evidence type="ECO:0000256" key="2">
    <source>
        <dbReference type="ARBA" id="ARBA00006044"/>
    </source>
</evidence>
<keyword evidence="5" id="KW-0325">Glycoprotein</keyword>
<evidence type="ECO:0000256" key="9">
    <source>
        <dbReference type="RuleBase" id="RU361164"/>
    </source>
</evidence>
<feature type="chain" id="PRO_5003030012" description="Glucanase" evidence="10">
    <location>
        <begin position="20"/>
        <end position="426"/>
    </location>
</feature>
<comment type="similarity">
    <text evidence="2 9">Belongs to the glycosyl hydrolase 7 (cellulase C) family.</text>
</comment>
<dbReference type="PANTHER" id="PTHR33753:SF1">
    <property type="entry name" value="ENDO-BETA-1,4-GLUCANASE CELB"/>
    <property type="match status" value="1"/>
</dbReference>
<dbReference type="SMR" id="D2DRB6"/>
<dbReference type="Pfam" id="PF00840">
    <property type="entry name" value="Glyco_hydro_7"/>
    <property type="match status" value="1"/>
</dbReference>
<dbReference type="SUPFAM" id="SSF49899">
    <property type="entry name" value="Concanavalin A-like lectins/glucanases"/>
    <property type="match status" value="1"/>
</dbReference>
<evidence type="ECO:0000256" key="10">
    <source>
        <dbReference type="SAM" id="SignalP"/>
    </source>
</evidence>